<keyword evidence="3" id="KW-1185">Reference proteome</keyword>
<protein>
    <submittedName>
        <fullName evidence="2">Uncharacterized protein</fullName>
    </submittedName>
</protein>
<dbReference type="Proteomes" id="UP000019763">
    <property type="component" value="Unassembled WGS sequence"/>
</dbReference>
<reference evidence="2" key="1">
    <citation type="submission" date="2013-12" db="EMBL/GenBank/DDBJ databases">
        <authorList>
            <person name="Omoto C.K."/>
            <person name="Sibley D."/>
            <person name="Venepally P."/>
            <person name="Hadjithomas M."/>
            <person name="Karamycheva S."/>
            <person name="Brunk B."/>
            <person name="Roos D."/>
            <person name="Caler E."/>
            <person name="Lorenzi H."/>
        </authorList>
    </citation>
    <scope>NUCLEOTIDE SEQUENCE</scope>
</reference>
<gene>
    <name evidence="2" type="ORF">GNI_061540</name>
</gene>
<feature type="compositionally biased region" description="Basic residues" evidence="1">
    <location>
        <begin position="92"/>
        <end position="103"/>
    </location>
</feature>
<dbReference type="EMBL" id="AFNH02000466">
    <property type="protein sequence ID" value="EZG68709.1"/>
    <property type="molecule type" value="Genomic_DNA"/>
</dbReference>
<name>A0A023B8E8_GRENI</name>
<proteinExistence type="predicted"/>
<accession>A0A023B8E8</accession>
<feature type="region of interest" description="Disordered" evidence="1">
    <location>
        <begin position="76"/>
        <end position="129"/>
    </location>
</feature>
<sequence length="389" mass="42195">MKGARSGQQREASGRTLQLLCFIAHTPVTGTSPALSLGPPVSACKAMPVARADIHFYATEGSEHILRKALHLDTVESEPQPVAPPPSQPTSHVHRHHVHHHARGATTPDSATPGPTSSPTPGPVYRDIGQNARQNAGQNVGETVDETVGQNVMVQPSLPCASGGPRVYYTCQYAQSHGTVLATHPAVVTHSNASCSAAWDQQVVVSHQQGVVSDPRGAACNECVGRVAASQWRDVFPRLGTARVPVHTRVPDTLEEFLSTRFTDPVLRRLQATVLNKFETFKRQFIVEVAALIHDHRDMAKYINNACFYSWLQGTPSNPTVAIQAEHETKIKLVRDYADKYIYHAGSGSRSVSSRSVSSRNAGSAYGQEEVGPEFVTVDGEECEVMESW</sequence>
<dbReference type="VEuPathDB" id="CryptoDB:GNI_061540"/>
<dbReference type="GeneID" id="22912256"/>
<feature type="compositionally biased region" description="Low complexity" evidence="1">
    <location>
        <begin position="104"/>
        <end position="115"/>
    </location>
</feature>
<comment type="caution">
    <text evidence="2">The sequence shown here is derived from an EMBL/GenBank/DDBJ whole genome shotgun (WGS) entry which is preliminary data.</text>
</comment>
<evidence type="ECO:0000256" key="1">
    <source>
        <dbReference type="SAM" id="MobiDB-lite"/>
    </source>
</evidence>
<evidence type="ECO:0000313" key="3">
    <source>
        <dbReference type="Proteomes" id="UP000019763"/>
    </source>
</evidence>
<evidence type="ECO:0000313" key="2">
    <source>
        <dbReference type="EMBL" id="EZG68709.1"/>
    </source>
</evidence>
<dbReference type="RefSeq" id="XP_011134553.1">
    <property type="nucleotide sequence ID" value="XM_011136251.1"/>
</dbReference>
<dbReference type="AlphaFoldDB" id="A0A023B8E8"/>
<organism evidence="2 3">
    <name type="scientific">Gregarina niphandrodes</name>
    <name type="common">Septate eugregarine</name>
    <dbReference type="NCBI Taxonomy" id="110365"/>
    <lineage>
        <taxon>Eukaryota</taxon>
        <taxon>Sar</taxon>
        <taxon>Alveolata</taxon>
        <taxon>Apicomplexa</taxon>
        <taxon>Conoidasida</taxon>
        <taxon>Gregarinasina</taxon>
        <taxon>Eugregarinorida</taxon>
        <taxon>Gregarinidae</taxon>
        <taxon>Gregarina</taxon>
    </lineage>
</organism>